<dbReference type="NCBIfam" id="TIGR01167">
    <property type="entry name" value="LPXTG_anchor"/>
    <property type="match status" value="1"/>
</dbReference>
<evidence type="ECO:0000313" key="3">
    <source>
        <dbReference type="EMBL" id="NGO67828.1"/>
    </source>
</evidence>
<dbReference type="EMBL" id="JAAKZZ010000033">
    <property type="protein sequence ID" value="NGO67828.1"/>
    <property type="molecule type" value="Genomic_DNA"/>
</dbReference>
<sequence length="95" mass="9545">MTPDDLEDPGNRDMVVGSSRPQASAMPAAHTAADPTGRAAPARAGTQDPAARPQASGELAQTGAGSQLGLAAPLGVGMVLGGYVLYRRSRTAARC</sequence>
<evidence type="ECO:0000256" key="2">
    <source>
        <dbReference type="SAM" id="Phobius"/>
    </source>
</evidence>
<gene>
    <name evidence="3" type="ORF">G5C65_05550</name>
</gene>
<keyword evidence="2" id="KW-1133">Transmembrane helix</keyword>
<dbReference type="Proteomes" id="UP000477722">
    <property type="component" value="Unassembled WGS sequence"/>
</dbReference>
<comment type="caution">
    <text evidence="3">The sequence shown here is derived from an EMBL/GenBank/DDBJ whole genome shotgun (WGS) entry which is preliminary data.</text>
</comment>
<accession>A0A6G4WRV0</accession>
<keyword evidence="2" id="KW-0812">Transmembrane</keyword>
<evidence type="ECO:0000313" key="4">
    <source>
        <dbReference type="Proteomes" id="UP000477722"/>
    </source>
</evidence>
<proteinExistence type="predicted"/>
<reference evidence="3 4" key="1">
    <citation type="submission" date="2020-02" db="EMBL/GenBank/DDBJ databases">
        <title>Whole-genome analyses of novel actinobacteria.</title>
        <authorList>
            <person name="Sahin N."/>
            <person name="Tatar D."/>
        </authorList>
    </citation>
    <scope>NUCLEOTIDE SEQUENCE [LARGE SCALE GENOMIC DNA]</scope>
    <source>
        <strain evidence="3 4">SB3404</strain>
    </source>
</reference>
<organism evidence="3 4">
    <name type="scientific">Streptomyces boncukensis</name>
    <dbReference type="NCBI Taxonomy" id="2711219"/>
    <lineage>
        <taxon>Bacteria</taxon>
        <taxon>Bacillati</taxon>
        <taxon>Actinomycetota</taxon>
        <taxon>Actinomycetes</taxon>
        <taxon>Kitasatosporales</taxon>
        <taxon>Streptomycetaceae</taxon>
        <taxon>Streptomyces</taxon>
    </lineage>
</organism>
<name>A0A6G4WRV0_9ACTN</name>
<feature type="region of interest" description="Disordered" evidence="1">
    <location>
        <begin position="1"/>
        <end position="62"/>
    </location>
</feature>
<evidence type="ECO:0000256" key="1">
    <source>
        <dbReference type="SAM" id="MobiDB-lite"/>
    </source>
</evidence>
<dbReference type="RefSeq" id="WP_165297485.1">
    <property type="nucleotide sequence ID" value="NZ_JAAKZZ010000033.1"/>
</dbReference>
<protein>
    <submittedName>
        <fullName evidence="3">LPXTG cell wall anchor domain-containing protein</fullName>
    </submittedName>
</protein>
<keyword evidence="2" id="KW-0472">Membrane</keyword>
<keyword evidence="4" id="KW-1185">Reference proteome</keyword>
<feature type="transmembrane region" description="Helical" evidence="2">
    <location>
        <begin position="68"/>
        <end position="86"/>
    </location>
</feature>
<dbReference type="AlphaFoldDB" id="A0A6G4WRV0"/>